<keyword evidence="9" id="KW-0413">Isomerase</keyword>
<evidence type="ECO:0000256" key="10">
    <source>
        <dbReference type="ARBA" id="ARBA00023239"/>
    </source>
</evidence>
<dbReference type="GO" id="GO:0004300">
    <property type="term" value="F:enoyl-CoA hydratase activity"/>
    <property type="evidence" value="ECO:0007669"/>
    <property type="project" value="UniProtKB-ARBA"/>
</dbReference>
<keyword evidence="11" id="KW-0511">Multifunctional enzyme</keyword>
<evidence type="ECO:0000259" key="14">
    <source>
        <dbReference type="Pfam" id="PF02737"/>
    </source>
</evidence>
<evidence type="ECO:0000256" key="6">
    <source>
        <dbReference type="ARBA" id="ARBA00023027"/>
    </source>
</evidence>
<dbReference type="EMBL" id="QGLF01000007">
    <property type="protein sequence ID" value="PWR18022.1"/>
    <property type="molecule type" value="Genomic_DNA"/>
</dbReference>
<dbReference type="Gene3D" id="1.10.1040.50">
    <property type="match status" value="1"/>
</dbReference>
<dbReference type="Pfam" id="PF00378">
    <property type="entry name" value="ECH_1"/>
    <property type="match status" value="1"/>
</dbReference>
<dbReference type="InterPro" id="IPR029045">
    <property type="entry name" value="ClpP/crotonase-like_dom_sf"/>
</dbReference>
<dbReference type="GO" id="GO:0006635">
    <property type="term" value="P:fatty acid beta-oxidation"/>
    <property type="evidence" value="ECO:0007669"/>
    <property type="project" value="UniProtKB-UniPathway"/>
</dbReference>
<organism evidence="15 16">
    <name type="scientific">Zavarzinia compransoris</name>
    <dbReference type="NCBI Taxonomy" id="1264899"/>
    <lineage>
        <taxon>Bacteria</taxon>
        <taxon>Pseudomonadati</taxon>
        <taxon>Pseudomonadota</taxon>
        <taxon>Alphaproteobacteria</taxon>
        <taxon>Rhodospirillales</taxon>
        <taxon>Zavarziniaceae</taxon>
        <taxon>Zavarzinia</taxon>
    </lineage>
</organism>
<dbReference type="UniPathway" id="UPA00659"/>
<dbReference type="Gene3D" id="3.40.50.720">
    <property type="entry name" value="NAD(P)-binding Rossmann-like Domain"/>
    <property type="match status" value="1"/>
</dbReference>
<dbReference type="FunFam" id="1.10.1040.50:FF:000006">
    <property type="entry name" value="Peroxisomal bifunctional enzyme"/>
    <property type="match status" value="1"/>
</dbReference>
<dbReference type="PANTHER" id="PTHR23309">
    <property type="entry name" value="3-HYDROXYACYL-COA DEHYROGENASE"/>
    <property type="match status" value="1"/>
</dbReference>
<dbReference type="InterPro" id="IPR036291">
    <property type="entry name" value="NAD(P)-bd_dom_sf"/>
</dbReference>
<comment type="caution">
    <text evidence="15">The sequence shown here is derived from an EMBL/GenBank/DDBJ whole genome shotgun (WGS) entry which is preliminary data.</text>
</comment>
<evidence type="ECO:0000256" key="3">
    <source>
        <dbReference type="ARBA" id="ARBA00022832"/>
    </source>
</evidence>
<dbReference type="SUPFAM" id="SSF48179">
    <property type="entry name" value="6-phosphogluconate dehydrogenase C-terminal domain-like"/>
    <property type="match status" value="2"/>
</dbReference>
<evidence type="ECO:0000259" key="13">
    <source>
        <dbReference type="Pfam" id="PF00725"/>
    </source>
</evidence>
<proteinExistence type="predicted"/>
<feature type="domain" description="3-hydroxyacyl-CoA dehydrogenase NAD binding" evidence="14">
    <location>
        <begin position="289"/>
        <end position="466"/>
    </location>
</feature>
<evidence type="ECO:0000256" key="8">
    <source>
        <dbReference type="ARBA" id="ARBA00023140"/>
    </source>
</evidence>
<dbReference type="CDD" id="cd06558">
    <property type="entry name" value="crotonase-like"/>
    <property type="match status" value="1"/>
</dbReference>
<keyword evidence="3" id="KW-0276">Fatty acid metabolism</keyword>
<dbReference type="Gene3D" id="3.90.226.10">
    <property type="entry name" value="2-enoyl-CoA Hydratase, Chain A, domain 1"/>
    <property type="match status" value="1"/>
</dbReference>
<feature type="domain" description="3-hydroxyacyl-CoA dehydrogenase C-terminal" evidence="13">
    <location>
        <begin position="470"/>
        <end position="563"/>
    </location>
</feature>
<accession>A0A317DUE8</accession>
<keyword evidence="16" id="KW-1185">Reference proteome</keyword>
<dbReference type="OrthoDB" id="9771883at2"/>
<dbReference type="Pfam" id="PF00725">
    <property type="entry name" value="3HCDH"/>
    <property type="match status" value="2"/>
</dbReference>
<dbReference type="AlphaFoldDB" id="A0A317DUE8"/>
<keyword evidence="6" id="KW-0520">NAD</keyword>
<dbReference type="SUPFAM" id="SSF51735">
    <property type="entry name" value="NAD(P)-binding Rossmann-fold domains"/>
    <property type="match status" value="1"/>
</dbReference>
<protein>
    <submittedName>
        <fullName evidence="15">3-hydroxyacyl-CoA dehydrogenase</fullName>
    </submittedName>
</protein>
<reference evidence="16" key="1">
    <citation type="submission" date="2018-05" db="EMBL/GenBank/DDBJ databases">
        <title>Zavarzinia sp. HR-AS.</title>
        <authorList>
            <person name="Lee Y."/>
            <person name="Jeon C.O."/>
        </authorList>
    </citation>
    <scope>NUCLEOTIDE SEQUENCE [LARGE SCALE GENOMIC DNA]</scope>
    <source>
        <strain evidence="16">DSM 1231</strain>
    </source>
</reference>
<evidence type="ECO:0000313" key="15">
    <source>
        <dbReference type="EMBL" id="PWR18022.1"/>
    </source>
</evidence>
<dbReference type="FunFam" id="3.40.50.720:FF:000009">
    <property type="entry name" value="Fatty oxidation complex, alpha subunit"/>
    <property type="match status" value="1"/>
</dbReference>
<evidence type="ECO:0000256" key="11">
    <source>
        <dbReference type="ARBA" id="ARBA00023268"/>
    </source>
</evidence>
<dbReference type="Proteomes" id="UP000246077">
    <property type="component" value="Unassembled WGS sequence"/>
</dbReference>
<keyword evidence="7" id="KW-0443">Lipid metabolism</keyword>
<comment type="pathway">
    <text evidence="2">Lipid metabolism; fatty acid beta-oxidation.</text>
</comment>
<evidence type="ECO:0000256" key="12">
    <source>
        <dbReference type="ARBA" id="ARBA00049556"/>
    </source>
</evidence>
<dbReference type="GO" id="GO:0003857">
    <property type="term" value="F:(3S)-3-hydroxyacyl-CoA dehydrogenase (NAD+) activity"/>
    <property type="evidence" value="ECO:0007669"/>
    <property type="project" value="UniProtKB-EC"/>
</dbReference>
<keyword evidence="4" id="KW-0442">Lipid degradation</keyword>
<dbReference type="Pfam" id="PF02737">
    <property type="entry name" value="3HCDH_N"/>
    <property type="match status" value="1"/>
</dbReference>
<gene>
    <name evidence="15" type="ORF">DKG75_21015</name>
</gene>
<dbReference type="GO" id="GO:0016853">
    <property type="term" value="F:isomerase activity"/>
    <property type="evidence" value="ECO:0007669"/>
    <property type="project" value="UniProtKB-KW"/>
</dbReference>
<comment type="subcellular location">
    <subcellularLocation>
        <location evidence="1">Peroxisome</location>
    </subcellularLocation>
</comment>
<evidence type="ECO:0000256" key="4">
    <source>
        <dbReference type="ARBA" id="ARBA00022963"/>
    </source>
</evidence>
<dbReference type="InterPro" id="IPR006176">
    <property type="entry name" value="3-OHacyl-CoA_DH_NAD-bd"/>
</dbReference>
<keyword evidence="10" id="KW-0456">Lyase</keyword>
<evidence type="ECO:0000256" key="7">
    <source>
        <dbReference type="ARBA" id="ARBA00023098"/>
    </source>
</evidence>
<evidence type="ECO:0000256" key="2">
    <source>
        <dbReference type="ARBA" id="ARBA00005005"/>
    </source>
</evidence>
<keyword evidence="5" id="KW-0560">Oxidoreductase</keyword>
<name>A0A317DUE8_9PROT</name>
<evidence type="ECO:0000256" key="1">
    <source>
        <dbReference type="ARBA" id="ARBA00004275"/>
    </source>
</evidence>
<evidence type="ECO:0000256" key="9">
    <source>
        <dbReference type="ARBA" id="ARBA00023235"/>
    </source>
</evidence>
<comment type="catalytic activity">
    <reaction evidence="12">
        <text>a (3S)-3-hydroxyacyl-CoA + NAD(+) = a 3-oxoacyl-CoA + NADH + H(+)</text>
        <dbReference type="Rhea" id="RHEA:22432"/>
        <dbReference type="ChEBI" id="CHEBI:15378"/>
        <dbReference type="ChEBI" id="CHEBI:57318"/>
        <dbReference type="ChEBI" id="CHEBI:57540"/>
        <dbReference type="ChEBI" id="CHEBI:57945"/>
        <dbReference type="ChEBI" id="CHEBI:90726"/>
        <dbReference type="EC" id="1.1.1.35"/>
    </reaction>
</comment>
<dbReference type="SUPFAM" id="SSF52096">
    <property type="entry name" value="ClpP/crotonase"/>
    <property type="match status" value="1"/>
</dbReference>
<sequence length="689" mass="72702">MSELVHYARQGDVGVITIDSPPVNALGQAVRAGLAARLAEALADEGAKTIVLTGAGKAFSAGADIREFGKPPAGPSLPEVIDAFELSPKPVIAAIGGVALGGGLELALGCHYRVASPFASLGLPEVKLGLIPGAGGCIRLPRLTGIRAAADIMIAGEPLDAARAEAAGIVDRVAEGDVVAAAVRLAGEGVGHRRTRDLPLAGDAELLAAVTRDVAKRTRGLFSPLRIVEAIEAATRLPFEEALRHERELFLSCLASPQRKGLIHAFFAPREAAKVPGIGPEVKPRRIETVGIIGAGTMGGGIAMSFANAGIPVTLLETRAEALEKGLATIRANYEATAAKGRITAAEVEARTGLIRGSLDYQDLAGADLVIEAVFESMAVKHEVFRTLDAVCKAGAVLATNTSTLDIDRIAEVTGRPQDVVGMHFFSPANVMKLLENVRTRRTAPDVQATVMEVARRIGKVGVMVGVCYGFVGNRILHARNREAVALVNEGATPQQVDKVLTDFGFAMGPFATSDLAGLDVGWRIREERRKAGDPEVDAPNWLDALAERGRFGQKTRAGIYRYEAGSRTPVPDPETEALIADYRAAAGIATRAVDDREILERCLFMMVNEGARILDEGIAARASDIDAIWLNGYGFPAYRGGPMFWAEQEGLDKVVAGIEAYHARLGTGPWAVAPLLRRVLAAGRGFAG</sequence>
<dbReference type="RefSeq" id="WP_109923156.1">
    <property type="nucleotide sequence ID" value="NZ_QGLF01000007.1"/>
</dbReference>
<dbReference type="InterPro" id="IPR001753">
    <property type="entry name" value="Enoyl-CoA_hydra/iso"/>
</dbReference>
<dbReference type="InterPro" id="IPR006108">
    <property type="entry name" value="3HC_DH_C"/>
</dbReference>
<keyword evidence="8" id="KW-0576">Peroxisome</keyword>
<dbReference type="GO" id="GO:0070403">
    <property type="term" value="F:NAD+ binding"/>
    <property type="evidence" value="ECO:0007669"/>
    <property type="project" value="InterPro"/>
</dbReference>
<dbReference type="InterPro" id="IPR008927">
    <property type="entry name" value="6-PGluconate_DH-like_C_sf"/>
</dbReference>
<evidence type="ECO:0000313" key="16">
    <source>
        <dbReference type="Proteomes" id="UP000246077"/>
    </source>
</evidence>
<feature type="domain" description="3-hydroxyacyl-CoA dehydrogenase C-terminal" evidence="13">
    <location>
        <begin position="599"/>
        <end position="685"/>
    </location>
</feature>
<evidence type="ECO:0000256" key="5">
    <source>
        <dbReference type="ARBA" id="ARBA00023002"/>
    </source>
</evidence>